<comment type="caution">
    <text evidence="3">The sequence shown here is derived from an EMBL/GenBank/DDBJ whole genome shotgun (WGS) entry which is preliminary data.</text>
</comment>
<feature type="region of interest" description="Disordered" evidence="1">
    <location>
        <begin position="160"/>
        <end position="182"/>
    </location>
</feature>
<evidence type="ECO:0000256" key="2">
    <source>
        <dbReference type="SAM" id="Phobius"/>
    </source>
</evidence>
<feature type="compositionally biased region" description="Low complexity" evidence="1">
    <location>
        <begin position="173"/>
        <end position="182"/>
    </location>
</feature>
<feature type="region of interest" description="Disordered" evidence="1">
    <location>
        <begin position="220"/>
        <end position="281"/>
    </location>
</feature>
<dbReference type="STRING" id="150374.A0A0M8N680"/>
<feature type="transmembrane region" description="Helical" evidence="2">
    <location>
        <begin position="191"/>
        <end position="214"/>
    </location>
</feature>
<keyword evidence="3" id="KW-0418">Kinase</keyword>
<keyword evidence="2" id="KW-0812">Transmembrane</keyword>
<feature type="compositionally biased region" description="Basic and acidic residues" evidence="1">
    <location>
        <begin position="238"/>
        <end position="251"/>
    </location>
</feature>
<keyword evidence="2" id="KW-1133">Transmembrane helix</keyword>
<evidence type="ECO:0000313" key="3">
    <source>
        <dbReference type="EMBL" id="KOS20751.1"/>
    </source>
</evidence>
<sequence length="281" mass="29516">MGTQSRSPQDKNACPDGKAYFACGSSSFRGCCSKDPCALGFCPDKLNFNRDPRDPADEEPTETTLFPPPTSKSQDKKSQETPIETMTDDKSKPALETPPPLPPTNSMTTMTDSGITHTIPNNSVVTVILHTTITTKRPSSAASSTDYALSTGASLGTSIDMNGATATGPASPAETGEGASSDAAAEGLSTAAIIGVAVGGVVLISILGMIAMFVRRRRRERNDDASEVYSPGFNEENGAVRREEMPEEKHYPPPVSTHTTGTQGSGDPFAPFGEVSVLTRP</sequence>
<dbReference type="OrthoDB" id="5431298at2759"/>
<evidence type="ECO:0000313" key="4">
    <source>
        <dbReference type="Proteomes" id="UP000053831"/>
    </source>
</evidence>
<keyword evidence="3" id="KW-0675">Receptor</keyword>
<gene>
    <name evidence="3" type="ORF">ESCO_004337</name>
</gene>
<accession>A0A0M8N680</accession>
<protein>
    <submittedName>
        <fullName evidence="3">Proline-rich receptor-like protein kinase PERK1</fullName>
    </submittedName>
</protein>
<feature type="region of interest" description="Disordered" evidence="1">
    <location>
        <begin position="44"/>
        <end position="117"/>
    </location>
</feature>
<reference evidence="3 4" key="1">
    <citation type="submission" date="2015-07" db="EMBL/GenBank/DDBJ databases">
        <title>The genome of the fungus Escovopsis weberi, a specialized disease agent of ant agriculture.</title>
        <authorList>
            <person name="de Man T.J."/>
            <person name="Stajich J.E."/>
            <person name="Kubicek C.P."/>
            <person name="Chenthamara K."/>
            <person name="Atanasova L."/>
            <person name="Druzhinina I.S."/>
            <person name="Birnbaum S."/>
            <person name="Barribeau S.M."/>
            <person name="Teiling C."/>
            <person name="Suen G."/>
            <person name="Currie C."/>
            <person name="Gerardo N.M."/>
        </authorList>
    </citation>
    <scope>NUCLEOTIDE SEQUENCE [LARGE SCALE GENOMIC DNA]</scope>
</reference>
<evidence type="ECO:0000256" key="1">
    <source>
        <dbReference type="SAM" id="MobiDB-lite"/>
    </source>
</evidence>
<dbReference type="GO" id="GO:0016301">
    <property type="term" value="F:kinase activity"/>
    <property type="evidence" value="ECO:0007669"/>
    <property type="project" value="UniProtKB-KW"/>
</dbReference>
<name>A0A0M8N680_ESCWE</name>
<keyword evidence="2" id="KW-0472">Membrane</keyword>
<keyword evidence="3" id="KW-0808">Transferase</keyword>
<dbReference type="Proteomes" id="UP000053831">
    <property type="component" value="Unassembled WGS sequence"/>
</dbReference>
<keyword evidence="4" id="KW-1185">Reference proteome</keyword>
<proteinExistence type="predicted"/>
<organism evidence="3 4">
    <name type="scientific">Escovopsis weberi</name>
    <dbReference type="NCBI Taxonomy" id="150374"/>
    <lineage>
        <taxon>Eukaryota</taxon>
        <taxon>Fungi</taxon>
        <taxon>Dikarya</taxon>
        <taxon>Ascomycota</taxon>
        <taxon>Pezizomycotina</taxon>
        <taxon>Sordariomycetes</taxon>
        <taxon>Hypocreomycetidae</taxon>
        <taxon>Hypocreales</taxon>
        <taxon>Hypocreaceae</taxon>
        <taxon>Escovopsis</taxon>
    </lineage>
</organism>
<dbReference type="AlphaFoldDB" id="A0A0M8N680"/>
<dbReference type="EMBL" id="LGSR01000013">
    <property type="protein sequence ID" value="KOS20751.1"/>
    <property type="molecule type" value="Genomic_DNA"/>
</dbReference>